<dbReference type="Proteomes" id="UP000306102">
    <property type="component" value="Unassembled WGS sequence"/>
</dbReference>
<comment type="caution">
    <text evidence="2">The sequence shown here is derived from an EMBL/GenBank/DDBJ whole genome shotgun (WGS) entry which is preliminary data.</text>
</comment>
<dbReference type="AlphaFoldDB" id="A0A4S4DQG4"/>
<dbReference type="PANTHER" id="PTHR14942">
    <property type="entry name" value="U11/U12 SMALL NUCLEAR RIBONUCLEOPROTEIN 25 KDA PROTEIN"/>
    <property type="match status" value="1"/>
</dbReference>
<evidence type="ECO:0000313" key="2">
    <source>
        <dbReference type="EMBL" id="THG05309.1"/>
    </source>
</evidence>
<dbReference type="GO" id="GO:0000398">
    <property type="term" value="P:mRNA splicing, via spliceosome"/>
    <property type="evidence" value="ECO:0007669"/>
    <property type="project" value="InterPro"/>
</dbReference>
<evidence type="ECO:0000313" key="3">
    <source>
        <dbReference type="Proteomes" id="UP000306102"/>
    </source>
</evidence>
<evidence type="ECO:0000256" key="1">
    <source>
        <dbReference type="SAM" id="MobiDB-lite"/>
    </source>
</evidence>
<gene>
    <name evidence="2" type="ORF">TEA_015995</name>
</gene>
<organism evidence="2 3">
    <name type="scientific">Camellia sinensis var. sinensis</name>
    <name type="common">China tea</name>
    <dbReference type="NCBI Taxonomy" id="542762"/>
    <lineage>
        <taxon>Eukaryota</taxon>
        <taxon>Viridiplantae</taxon>
        <taxon>Streptophyta</taxon>
        <taxon>Embryophyta</taxon>
        <taxon>Tracheophyta</taxon>
        <taxon>Spermatophyta</taxon>
        <taxon>Magnoliopsida</taxon>
        <taxon>eudicotyledons</taxon>
        <taxon>Gunneridae</taxon>
        <taxon>Pentapetalae</taxon>
        <taxon>asterids</taxon>
        <taxon>Ericales</taxon>
        <taxon>Theaceae</taxon>
        <taxon>Camellia</taxon>
    </lineage>
</organism>
<dbReference type="SUPFAM" id="SSF54236">
    <property type="entry name" value="Ubiquitin-like"/>
    <property type="match status" value="1"/>
</dbReference>
<dbReference type="InterPro" id="IPR039690">
    <property type="entry name" value="SNRNP25"/>
</dbReference>
<dbReference type="InterPro" id="IPR029071">
    <property type="entry name" value="Ubiquitin-like_domsf"/>
</dbReference>
<dbReference type="Gene3D" id="3.10.20.90">
    <property type="entry name" value="Phosphatidylinositol 3-kinase Catalytic Subunit, Chain A, domain 1"/>
    <property type="match status" value="1"/>
</dbReference>
<feature type="region of interest" description="Disordered" evidence="1">
    <location>
        <begin position="187"/>
        <end position="215"/>
    </location>
</feature>
<dbReference type="PANTHER" id="PTHR14942:SF9">
    <property type="entry name" value="OS02G0188500 PROTEIN"/>
    <property type="match status" value="1"/>
</dbReference>
<evidence type="ECO:0008006" key="4">
    <source>
        <dbReference type="Google" id="ProtNLM"/>
    </source>
</evidence>
<proteinExistence type="predicted"/>
<accession>A0A4S4DQG4</accession>
<sequence length="285" mass="32035">MWWSGRSCGGLGRTCWRTSVCKFGQTKLGRSSGGSGRSSGLVFIDAMSWFHDTTVTVFQNTSDDDTTYQYFKKVMDVQVIKYIVRSGLGTLSGSRGGCRSRRVVESTSGHISDDSNDADDGDGSGGEINYDGWKLLADSEPISNYGISDGDQLHFVRHVSVNYNLIRSRPPKDRLFALEQLKISDARLEGGQKDEKDDSSDDQENSPPQHYDDRNEDIMSSYESKLSQLFGRWFAYRRLGNPRRKVKGSSFSSRWTDDFLGSFRSIVRLYSSNKLKSQTDPSEEV</sequence>
<feature type="compositionally biased region" description="Basic and acidic residues" evidence="1">
    <location>
        <begin position="187"/>
        <end position="196"/>
    </location>
</feature>
<name>A0A4S4DQG4_CAMSN</name>
<dbReference type="EMBL" id="SDRB02010648">
    <property type="protein sequence ID" value="THG05309.1"/>
    <property type="molecule type" value="Genomic_DNA"/>
</dbReference>
<keyword evidence="3" id="KW-1185">Reference proteome</keyword>
<feature type="region of interest" description="Disordered" evidence="1">
    <location>
        <begin position="92"/>
        <end position="124"/>
    </location>
</feature>
<reference evidence="2 3" key="1">
    <citation type="journal article" date="2018" name="Proc. Natl. Acad. Sci. U.S.A.">
        <title>Draft genome sequence of Camellia sinensis var. sinensis provides insights into the evolution of the tea genome and tea quality.</title>
        <authorList>
            <person name="Wei C."/>
            <person name="Yang H."/>
            <person name="Wang S."/>
            <person name="Zhao J."/>
            <person name="Liu C."/>
            <person name="Gao L."/>
            <person name="Xia E."/>
            <person name="Lu Y."/>
            <person name="Tai Y."/>
            <person name="She G."/>
            <person name="Sun J."/>
            <person name="Cao H."/>
            <person name="Tong W."/>
            <person name="Gao Q."/>
            <person name="Li Y."/>
            <person name="Deng W."/>
            <person name="Jiang X."/>
            <person name="Wang W."/>
            <person name="Chen Q."/>
            <person name="Zhang S."/>
            <person name="Li H."/>
            <person name="Wu J."/>
            <person name="Wang P."/>
            <person name="Li P."/>
            <person name="Shi C."/>
            <person name="Zheng F."/>
            <person name="Jian J."/>
            <person name="Huang B."/>
            <person name="Shan D."/>
            <person name="Shi M."/>
            <person name="Fang C."/>
            <person name="Yue Y."/>
            <person name="Li F."/>
            <person name="Li D."/>
            <person name="Wei S."/>
            <person name="Han B."/>
            <person name="Jiang C."/>
            <person name="Yin Y."/>
            <person name="Xia T."/>
            <person name="Zhang Z."/>
            <person name="Bennetzen J.L."/>
            <person name="Zhao S."/>
            <person name="Wan X."/>
        </authorList>
    </citation>
    <scope>NUCLEOTIDE SEQUENCE [LARGE SCALE GENOMIC DNA]</scope>
    <source>
        <strain evidence="3">cv. Shuchazao</strain>
        <tissue evidence="2">Leaf</tissue>
    </source>
</reference>
<protein>
    <recommendedName>
        <fullName evidence="4">Ubiquitin-like domain-containing protein</fullName>
    </recommendedName>
</protein>